<gene>
    <name evidence="2" type="ordered locus">Msip34_2841</name>
</gene>
<keyword evidence="3" id="KW-1185">Reference proteome</keyword>
<sequence>MGTSLALDQDHVYTELPDYHLTIREFASGMVEMIQRRVNFMDELRKSRSHGIRGLPRQKTEEEIEASQEENLRRAERRARQKVRFLIQSIGADHLLTLVYRENMTDSDKLNEDFTRFVRLVREKYPDWLYVGVKEYQERGALHMHVACVGKQDVHHLRKCWYIAIGGNADDAGENTKGQINVRYRKKRFSGQSPIFTCLQLAAYLSKYISKTFAHSRELGERRYKASRGIPAPKVMRQYLGAFAAIHKEQTFPVATQHTLGIADLMGVFDYQIWATKDLDILILRGSISESL</sequence>
<organism evidence="2 3">
    <name type="scientific">Methylovorus glucosotrophus (strain SIP3-4)</name>
    <dbReference type="NCBI Taxonomy" id="582744"/>
    <lineage>
        <taxon>Bacteria</taxon>
        <taxon>Pseudomonadati</taxon>
        <taxon>Pseudomonadota</taxon>
        <taxon>Betaproteobacteria</taxon>
        <taxon>Nitrosomonadales</taxon>
        <taxon>Methylophilaceae</taxon>
        <taxon>Methylovorus</taxon>
    </lineage>
</organism>
<dbReference type="eggNOG" id="ENOG5032WQM">
    <property type="taxonomic scope" value="Bacteria"/>
</dbReference>
<reference evidence="3" key="1">
    <citation type="submission" date="2009-07" db="EMBL/GenBank/DDBJ databases">
        <title>Complete sequence of plasmid 2 of Methylovorus sp. SIP3-4.</title>
        <authorList>
            <consortium name="US DOE Joint Genome Institute"/>
            <person name="Lucas S."/>
            <person name="Copeland A."/>
            <person name="Lapidus A."/>
            <person name="Glavina del Rio T."/>
            <person name="Tice H."/>
            <person name="Bruce D."/>
            <person name="Goodwin L."/>
            <person name="Pitluck S."/>
            <person name="Clum A."/>
            <person name="Larimer F."/>
            <person name="Land M."/>
            <person name="Hauser L."/>
            <person name="Kyrpides N."/>
            <person name="Mikhailova N."/>
            <person name="Kayluzhnaya M."/>
            <person name="Chistoserdova L."/>
        </authorList>
    </citation>
    <scope>NUCLEOTIDE SEQUENCE [LARGE SCALE GENOMIC DNA]</scope>
    <source>
        <strain evidence="3">SIP3-4</strain>
        <plasmid evidence="3">pMsip02</plasmid>
    </source>
</reference>
<dbReference type="EMBL" id="CP001676">
    <property type="protein sequence ID" value="ACT52157.1"/>
    <property type="molecule type" value="Genomic_DNA"/>
</dbReference>
<dbReference type="KEGG" id="mei:Msip34_2841"/>
<reference evidence="2 3" key="2">
    <citation type="journal article" date="2011" name="J. Bacteriol.">
        <title>Genomes of three methylotrophs from a single niche uncover genetic and metabolic divergence of Methylophilaceae.</title>
        <authorList>
            <person name="Lapidus A."/>
            <person name="Clum A."/>
            <person name="Labutti K."/>
            <person name="Kaluzhnaya M.G."/>
            <person name="Lim S."/>
            <person name="Beck D.A."/>
            <person name="Glavina Del Rio T."/>
            <person name="Nolan M."/>
            <person name="Mavromatis K."/>
            <person name="Huntemann M."/>
            <person name="Lucas S."/>
            <person name="Lidstrom M.E."/>
            <person name="Ivanova N."/>
            <person name="Chistoserdova L."/>
        </authorList>
    </citation>
    <scope>NUCLEOTIDE SEQUENCE [LARGE SCALE GENOMIC DNA]</scope>
    <source>
        <strain evidence="2 3">SIP3-4</strain>
        <plasmid evidence="2 3">pMsip02</plasmid>
    </source>
</reference>
<dbReference type="Pfam" id="PF23343">
    <property type="entry name" value="REP_ORF2-G2P"/>
    <property type="match status" value="1"/>
</dbReference>
<dbReference type="HOGENOM" id="CLU_952512_0_0_4"/>
<dbReference type="Proteomes" id="UP000002743">
    <property type="component" value="Plasmid pMsip02"/>
</dbReference>
<dbReference type="OrthoDB" id="3173306at2"/>
<name>C6XEV0_METGS</name>
<evidence type="ECO:0000259" key="1">
    <source>
        <dbReference type="Pfam" id="PF23343"/>
    </source>
</evidence>
<keyword evidence="2" id="KW-0614">Plasmid</keyword>
<dbReference type="InterPro" id="IPR056906">
    <property type="entry name" value="ORF2/G2P_dom"/>
</dbReference>
<accession>C6XEV0</accession>
<proteinExistence type="predicted"/>
<protein>
    <recommendedName>
        <fullName evidence="1">Replication-associated protein ORF2/G2P domain-containing protein</fullName>
    </recommendedName>
</protein>
<evidence type="ECO:0000313" key="2">
    <source>
        <dbReference type="EMBL" id="ACT52157.1"/>
    </source>
</evidence>
<evidence type="ECO:0000313" key="3">
    <source>
        <dbReference type="Proteomes" id="UP000002743"/>
    </source>
</evidence>
<dbReference type="AlphaFoldDB" id="C6XEV0"/>
<geneLocation type="plasmid" evidence="2 3">
    <name>pMsip02</name>
</geneLocation>
<feature type="domain" description="Replication-associated protein ORF2/G2P" evidence="1">
    <location>
        <begin position="94"/>
        <end position="212"/>
    </location>
</feature>